<feature type="chain" id="PRO_5014430723" evidence="1">
    <location>
        <begin position="24"/>
        <end position="246"/>
    </location>
</feature>
<keyword evidence="1" id="KW-0732">Signal</keyword>
<dbReference type="EMBL" id="KZ613945">
    <property type="protein sequence ID" value="PMD40310.1"/>
    <property type="molecule type" value="Genomic_DNA"/>
</dbReference>
<dbReference type="PANTHER" id="PTHR40640:SF1">
    <property type="entry name" value="ANCHORED GLYCOPROTEIN, PUTATIVE (AFU_ORTHOLOGUE AFUA_8G04860)-RELATED"/>
    <property type="match status" value="1"/>
</dbReference>
<reference evidence="2 3" key="1">
    <citation type="submission" date="2016-04" db="EMBL/GenBank/DDBJ databases">
        <title>A degradative enzymes factory behind the ericoid mycorrhizal symbiosis.</title>
        <authorList>
            <consortium name="DOE Joint Genome Institute"/>
            <person name="Martino E."/>
            <person name="Morin E."/>
            <person name="Grelet G."/>
            <person name="Kuo A."/>
            <person name="Kohler A."/>
            <person name="Daghino S."/>
            <person name="Barry K."/>
            <person name="Choi C."/>
            <person name="Cichocki N."/>
            <person name="Clum A."/>
            <person name="Copeland A."/>
            <person name="Hainaut M."/>
            <person name="Haridas S."/>
            <person name="Labutti K."/>
            <person name="Lindquist E."/>
            <person name="Lipzen A."/>
            <person name="Khouja H.-R."/>
            <person name="Murat C."/>
            <person name="Ohm R."/>
            <person name="Olson A."/>
            <person name="Spatafora J."/>
            <person name="Veneault-Fourrey C."/>
            <person name="Henrissat B."/>
            <person name="Grigoriev I."/>
            <person name="Martin F."/>
            <person name="Perotto S."/>
        </authorList>
    </citation>
    <scope>NUCLEOTIDE SEQUENCE [LARGE SCALE GENOMIC DNA]</scope>
    <source>
        <strain evidence="2 3">F</strain>
    </source>
</reference>
<dbReference type="AlphaFoldDB" id="A0A2J6RP92"/>
<keyword evidence="3" id="KW-1185">Reference proteome</keyword>
<name>A0A2J6RP92_HYAVF</name>
<dbReference type="OrthoDB" id="3556841at2759"/>
<organism evidence="2 3">
    <name type="scientific">Hyaloscypha variabilis (strain UAMH 11265 / GT02V1 / F)</name>
    <name type="common">Meliniomyces variabilis</name>
    <dbReference type="NCBI Taxonomy" id="1149755"/>
    <lineage>
        <taxon>Eukaryota</taxon>
        <taxon>Fungi</taxon>
        <taxon>Dikarya</taxon>
        <taxon>Ascomycota</taxon>
        <taxon>Pezizomycotina</taxon>
        <taxon>Leotiomycetes</taxon>
        <taxon>Helotiales</taxon>
        <taxon>Hyaloscyphaceae</taxon>
        <taxon>Hyaloscypha</taxon>
        <taxon>Hyaloscypha variabilis</taxon>
    </lineage>
</organism>
<evidence type="ECO:0000313" key="3">
    <source>
        <dbReference type="Proteomes" id="UP000235786"/>
    </source>
</evidence>
<dbReference type="Proteomes" id="UP000235786">
    <property type="component" value="Unassembled WGS sequence"/>
</dbReference>
<proteinExistence type="predicted"/>
<feature type="signal peptide" evidence="1">
    <location>
        <begin position="1"/>
        <end position="23"/>
    </location>
</feature>
<evidence type="ECO:0000256" key="1">
    <source>
        <dbReference type="SAM" id="SignalP"/>
    </source>
</evidence>
<evidence type="ECO:0000313" key="2">
    <source>
        <dbReference type="EMBL" id="PMD40310.1"/>
    </source>
</evidence>
<dbReference type="PANTHER" id="PTHR40640">
    <property type="entry name" value="ANCHORED GLYCOPROTEIN, PUTATIVE (AFU_ORTHOLOGUE AFUA_8G04860)-RELATED"/>
    <property type="match status" value="1"/>
</dbReference>
<sequence>MLETNAYRRLFAALLTLPNLAASFSNTTLLFLPGAPWNQDQRLVSSIGQDATATTWAITCTPEFTATQTCDIPSPYLVYTIGPSTMHAINTVSAPNFSITCTLTPSLRAVCSGHVTNIAWSTTMNAAFLTSYAYRAVTITDSFPISPITSTSTSPSTTLTVTSPPKTTMGPTGINSAILTSYAETMAGGIGTTNSAEGGLGGPGVTSMTKSAQAPRVTGVLGMDIGIVAAVAVAVAVGWEAYDVGY</sequence>
<accession>A0A2J6RP92</accession>
<gene>
    <name evidence="2" type="ORF">L207DRAFT_582522</name>
</gene>
<protein>
    <submittedName>
        <fullName evidence="2">Uncharacterized protein</fullName>
    </submittedName>
</protein>